<evidence type="ECO:0000313" key="1">
    <source>
        <dbReference type="EMBL" id="MBP1870308.1"/>
    </source>
</evidence>
<dbReference type="Proteomes" id="UP000823773">
    <property type="component" value="Unassembled WGS sequence"/>
</dbReference>
<organism evidence="1 2">
    <name type="scientific">Ensifer adhaerens</name>
    <name type="common">Sinorhizobium morelense</name>
    <dbReference type="NCBI Taxonomy" id="106592"/>
    <lineage>
        <taxon>Bacteria</taxon>
        <taxon>Pseudomonadati</taxon>
        <taxon>Pseudomonadota</taxon>
        <taxon>Alphaproteobacteria</taxon>
        <taxon>Hyphomicrobiales</taxon>
        <taxon>Rhizobiaceae</taxon>
        <taxon>Sinorhizobium/Ensifer group</taxon>
        <taxon>Ensifer</taxon>
    </lineage>
</organism>
<evidence type="ECO:0000313" key="2">
    <source>
        <dbReference type="Proteomes" id="UP000823773"/>
    </source>
</evidence>
<protein>
    <submittedName>
        <fullName evidence="1">Uncharacterized protein</fullName>
    </submittedName>
</protein>
<accession>A0ACC5SNT1</accession>
<gene>
    <name evidence="1" type="ORF">J2Z19_000005</name>
</gene>
<reference evidence="1" key="1">
    <citation type="submission" date="2021-03" db="EMBL/GenBank/DDBJ databases">
        <title>Genomic Encyclopedia of Type Strains, Phase IV (KMG-IV): sequencing the most valuable type-strain genomes for metagenomic binning, comparative biology and taxonomic classification.</title>
        <authorList>
            <person name="Goeker M."/>
        </authorList>
    </citation>
    <scope>NUCLEOTIDE SEQUENCE</scope>
    <source>
        <strain evidence="1">DSM 18131</strain>
    </source>
</reference>
<sequence length="49" mass="5483">MTRRTSGSGENRLGRGRTVSGKHPTLLVRALPEPLEASRHRAPIHQNFH</sequence>
<keyword evidence="2" id="KW-1185">Reference proteome</keyword>
<comment type="caution">
    <text evidence="1">The sequence shown here is derived from an EMBL/GenBank/DDBJ whole genome shotgun (WGS) entry which is preliminary data.</text>
</comment>
<dbReference type="EMBL" id="JAGGJR010000001">
    <property type="protein sequence ID" value="MBP1870308.1"/>
    <property type="molecule type" value="Genomic_DNA"/>
</dbReference>
<name>A0ACC5SNT1_ENSAD</name>
<proteinExistence type="predicted"/>